<dbReference type="Proteomes" id="UP000039865">
    <property type="component" value="Unassembled WGS sequence"/>
</dbReference>
<sequence>MHPMGDQLNNLQNNRIHQQPNQNYFQDIHNNSVQYQNQQNLQRINLRPQQNLNMSVDHAYRGHQPHHHVYDQNEYGMNMNVAGSDHINHFAPPRSAQFNQRGNYQHGINNRYNQNIPMNQYHQANEGQLTNDLKTMVDSQNQAIVQMINKIQEDKEFKMKQKNMELMQRIKTLERKKRRMNGEDISDGEEDDIMEMMNVNNNIHNGNQYLQQQQMINPALNQNYNQRAQIQNNHHNPMIQQAQMLEGNGLDDQDSIFALADSLEPGTYVPIVPYEENGDDHFVDNPFYDAEYNIKQIKERLRRKVGEYGNSDGLTLQERVQQKLSNYHNGTLSQAPQSASKQSKTQSLFLGEGQIENQNDDRSNLKSRESIKFQDVALSNQVLGNGNGGGFMGKFLKKIDNDKQLQNDLYAKVRRDIPKYGYAELVRDFRIDEEIGMEKDKKLEPYEKTQKHLSLLDKIQDIQRERIQKLILADQAGKKQGSPLKGFQAEQVYLIKEILDYEKEDDQILALIDRKYPNEEESLKWLIAQMKPFFLTLMNETRYDYSRLILDEAKKQYGYADEGDKQNSNEYGQNYHLLDDNKNDPEVIQLSRDNLMRKFEAKLKILVQCFEKVDVQKIPASLLKQLNLILNSPKKDELSLMEWNRLEANETSSTAIVKQEFTIKIQSFLSQQDKLEMTMLIGMYVIGRILTIKLFLKPNDSGLGILASGTLRKYFCARFNIFDYRNLKIFATVMYSTFQSFIIRSIKVKRTDFRNDSDMISKALFDKYLMDKYLMDLPKKNELEQSMIEMISKIIYKLNQ</sequence>
<keyword evidence="2" id="KW-1185">Reference proteome</keyword>
<gene>
    <name evidence="1" type="primary">Contig5725.g259</name>
    <name evidence="1" type="ORF">STYLEM_1149</name>
</gene>
<proteinExistence type="predicted"/>
<reference evidence="1 2" key="1">
    <citation type="submission" date="2014-06" db="EMBL/GenBank/DDBJ databases">
        <authorList>
            <person name="Swart Estienne"/>
        </authorList>
    </citation>
    <scope>NUCLEOTIDE SEQUENCE [LARGE SCALE GENOMIC DNA]</scope>
    <source>
        <strain evidence="1 2">130c</strain>
    </source>
</reference>
<evidence type="ECO:0000313" key="1">
    <source>
        <dbReference type="EMBL" id="CDW72192.1"/>
    </source>
</evidence>
<dbReference type="AlphaFoldDB" id="A0A077ZQK7"/>
<evidence type="ECO:0000313" key="2">
    <source>
        <dbReference type="Proteomes" id="UP000039865"/>
    </source>
</evidence>
<name>A0A077ZQK7_STYLE</name>
<dbReference type="InParanoid" id="A0A077ZQK7"/>
<accession>A0A077ZQK7</accession>
<organism evidence="1 2">
    <name type="scientific">Stylonychia lemnae</name>
    <name type="common">Ciliate</name>
    <dbReference type="NCBI Taxonomy" id="5949"/>
    <lineage>
        <taxon>Eukaryota</taxon>
        <taxon>Sar</taxon>
        <taxon>Alveolata</taxon>
        <taxon>Ciliophora</taxon>
        <taxon>Intramacronucleata</taxon>
        <taxon>Spirotrichea</taxon>
        <taxon>Stichotrichia</taxon>
        <taxon>Sporadotrichida</taxon>
        <taxon>Oxytrichidae</taxon>
        <taxon>Stylonychinae</taxon>
        <taxon>Stylonychia</taxon>
    </lineage>
</organism>
<protein>
    <submittedName>
        <fullName evidence="1">Uncharacterized protein</fullName>
    </submittedName>
</protein>
<dbReference type="EMBL" id="CCKQ01001089">
    <property type="protein sequence ID" value="CDW72192.1"/>
    <property type="molecule type" value="Genomic_DNA"/>
</dbReference>